<protein>
    <recommendedName>
        <fullName evidence="3">Abi-like protein</fullName>
    </recommendedName>
</protein>
<name>A0ABQ4ULY2_9HYPH</name>
<dbReference type="EMBL" id="BPRC01000034">
    <property type="protein sequence ID" value="GJE67827.1"/>
    <property type="molecule type" value="Genomic_DNA"/>
</dbReference>
<dbReference type="RefSeq" id="WP_238228732.1">
    <property type="nucleotide sequence ID" value="NZ_BAAADH010000048.1"/>
</dbReference>
<proteinExistence type="predicted"/>
<accession>A0ABQ4ULY2</accession>
<sequence length="218" mass="24719">MSTFVDTVAPARFARYLAWANNDAALAHRLYARNVALAEAFYTPLHTLEIVLRNRVDDALSAQFTSNWFNDPAVVRHVPLQRKVQDAHRKLASLGTGLTRGHVVAELSLGFWTGMFNRHQHHLWQHLRPIFVGARGIHRRSVSGQLDDVRGLRNRIAHYEPIVQLNLLNAYQEIETLTQWLSPQAALWTATHSRFLAVCPPQMIIVNNQVDPALTAIL</sequence>
<reference evidence="1" key="2">
    <citation type="submission" date="2021-08" db="EMBL/GenBank/DDBJ databases">
        <authorList>
            <person name="Tani A."/>
            <person name="Ola A."/>
            <person name="Ogura Y."/>
            <person name="Katsura K."/>
            <person name="Hayashi T."/>
        </authorList>
    </citation>
    <scope>NUCLEOTIDE SEQUENCE</scope>
    <source>
        <strain evidence="1">NBRC 15686</strain>
    </source>
</reference>
<evidence type="ECO:0008006" key="3">
    <source>
        <dbReference type="Google" id="ProtNLM"/>
    </source>
</evidence>
<comment type="caution">
    <text evidence="1">The sequence shown here is derived from an EMBL/GenBank/DDBJ whole genome shotgun (WGS) entry which is preliminary data.</text>
</comment>
<reference evidence="1" key="1">
    <citation type="journal article" date="2021" name="Front. Microbiol.">
        <title>Comprehensive Comparative Genomics and Phenotyping of Methylobacterium Species.</title>
        <authorList>
            <person name="Alessa O."/>
            <person name="Ogura Y."/>
            <person name="Fujitani Y."/>
            <person name="Takami H."/>
            <person name="Hayashi T."/>
            <person name="Sahin N."/>
            <person name="Tani A."/>
        </authorList>
    </citation>
    <scope>NUCLEOTIDE SEQUENCE</scope>
    <source>
        <strain evidence="1">NBRC 15686</strain>
    </source>
</reference>
<gene>
    <name evidence="1" type="ORF">LNAOJCKE_5060</name>
</gene>
<evidence type="ECO:0000313" key="2">
    <source>
        <dbReference type="Proteomes" id="UP001055039"/>
    </source>
</evidence>
<dbReference type="Proteomes" id="UP001055039">
    <property type="component" value="Unassembled WGS sequence"/>
</dbReference>
<keyword evidence="2" id="KW-1185">Reference proteome</keyword>
<organism evidence="1 2">
    <name type="scientific">Methylorubrum aminovorans</name>
    <dbReference type="NCBI Taxonomy" id="269069"/>
    <lineage>
        <taxon>Bacteria</taxon>
        <taxon>Pseudomonadati</taxon>
        <taxon>Pseudomonadota</taxon>
        <taxon>Alphaproteobacteria</taxon>
        <taxon>Hyphomicrobiales</taxon>
        <taxon>Methylobacteriaceae</taxon>
        <taxon>Methylorubrum</taxon>
    </lineage>
</organism>
<evidence type="ECO:0000313" key="1">
    <source>
        <dbReference type="EMBL" id="GJE67827.1"/>
    </source>
</evidence>